<feature type="domain" description="N-acetyltransferase" evidence="1">
    <location>
        <begin position="10"/>
        <end position="165"/>
    </location>
</feature>
<comment type="caution">
    <text evidence="2">The sequence shown here is derived from an EMBL/GenBank/DDBJ whole genome shotgun (WGS) entry which is preliminary data.</text>
</comment>
<dbReference type="Pfam" id="PF00583">
    <property type="entry name" value="Acetyltransf_1"/>
    <property type="match status" value="1"/>
</dbReference>
<evidence type="ECO:0000313" key="3">
    <source>
        <dbReference type="Proteomes" id="UP001519287"/>
    </source>
</evidence>
<evidence type="ECO:0000259" key="1">
    <source>
        <dbReference type="PROSITE" id="PS51186"/>
    </source>
</evidence>
<dbReference type="RefSeq" id="WP_209971767.1">
    <property type="nucleotide sequence ID" value="NZ_JAGGLB010000007.1"/>
</dbReference>
<dbReference type="InterPro" id="IPR016181">
    <property type="entry name" value="Acyl_CoA_acyltransferase"/>
</dbReference>
<dbReference type="EMBL" id="JAGGLB010000007">
    <property type="protein sequence ID" value="MBP1991015.1"/>
    <property type="molecule type" value="Genomic_DNA"/>
</dbReference>
<dbReference type="CDD" id="cd04301">
    <property type="entry name" value="NAT_SF"/>
    <property type="match status" value="1"/>
</dbReference>
<dbReference type="InterPro" id="IPR000182">
    <property type="entry name" value="GNAT_dom"/>
</dbReference>
<evidence type="ECO:0000313" key="2">
    <source>
        <dbReference type="EMBL" id="MBP1991015.1"/>
    </source>
</evidence>
<accession>A0ABS4IV97</accession>
<dbReference type="Proteomes" id="UP001519287">
    <property type="component" value="Unassembled WGS sequence"/>
</dbReference>
<sequence length="166" mass="19195">MMLEPIEPHVSFRLITSEDVELLIHFFETLSDSTRKIFGFSFDREHAETWVKEGTSDPGMRRFLMFEHSPDSAAEPVMLGTVWLWNWTKQVVWFGIIIADAFQNKGYGSKLIQIAIEEAKKSNKGGILLSTHKTNLRAQKLYQKHDFEIIGEDSRGEYLMLLNFPV</sequence>
<dbReference type="Gene3D" id="3.40.630.30">
    <property type="match status" value="1"/>
</dbReference>
<organism evidence="2 3">
    <name type="scientific">Paenibacillus eucommiae</name>
    <dbReference type="NCBI Taxonomy" id="1355755"/>
    <lineage>
        <taxon>Bacteria</taxon>
        <taxon>Bacillati</taxon>
        <taxon>Bacillota</taxon>
        <taxon>Bacilli</taxon>
        <taxon>Bacillales</taxon>
        <taxon>Paenibacillaceae</taxon>
        <taxon>Paenibacillus</taxon>
    </lineage>
</organism>
<name>A0ABS4IV97_9BACL</name>
<protein>
    <submittedName>
        <fullName evidence="2">Ribosomal protein S18 acetylase RimI-like enzyme</fullName>
    </submittedName>
</protein>
<reference evidence="2 3" key="1">
    <citation type="submission" date="2021-03" db="EMBL/GenBank/DDBJ databases">
        <title>Genomic Encyclopedia of Type Strains, Phase IV (KMG-IV): sequencing the most valuable type-strain genomes for metagenomic binning, comparative biology and taxonomic classification.</title>
        <authorList>
            <person name="Goeker M."/>
        </authorList>
    </citation>
    <scope>NUCLEOTIDE SEQUENCE [LARGE SCALE GENOMIC DNA]</scope>
    <source>
        <strain evidence="2 3">DSM 26048</strain>
    </source>
</reference>
<dbReference type="SUPFAM" id="SSF55729">
    <property type="entry name" value="Acyl-CoA N-acyltransferases (Nat)"/>
    <property type="match status" value="1"/>
</dbReference>
<proteinExistence type="predicted"/>
<keyword evidence="3" id="KW-1185">Reference proteome</keyword>
<dbReference type="PROSITE" id="PS51186">
    <property type="entry name" value="GNAT"/>
    <property type="match status" value="1"/>
</dbReference>
<gene>
    <name evidence="2" type="ORF">J2Z66_002622</name>
</gene>